<feature type="domain" description="PAS" evidence="10">
    <location>
        <begin position="339"/>
        <end position="385"/>
    </location>
</feature>
<dbReference type="Pfam" id="PF23170">
    <property type="entry name" value="bHLH_PER"/>
    <property type="match status" value="1"/>
</dbReference>
<dbReference type="Pfam" id="PF21353">
    <property type="entry name" value="Per3-like_PAS-A"/>
    <property type="match status" value="1"/>
</dbReference>
<evidence type="ECO:0000256" key="8">
    <source>
        <dbReference type="ARBA" id="ARBA00023242"/>
    </source>
</evidence>
<dbReference type="CDD" id="cd00130">
    <property type="entry name" value="PAS"/>
    <property type="match status" value="1"/>
</dbReference>
<comment type="subcellular location">
    <subcellularLocation>
        <location evidence="2">Cytoplasm</location>
    </subcellularLocation>
    <subcellularLocation>
        <location evidence="1">Nucleus</location>
    </subcellularLocation>
</comment>
<dbReference type="InterPro" id="IPR013655">
    <property type="entry name" value="PAS_fold_3"/>
</dbReference>
<evidence type="ECO:0000256" key="7">
    <source>
        <dbReference type="ARBA" id="ARBA00023163"/>
    </source>
</evidence>
<dbReference type="InterPro" id="IPR050760">
    <property type="entry name" value="Period_circadian_regulator"/>
</dbReference>
<dbReference type="InterPro" id="IPR035965">
    <property type="entry name" value="PAS-like_dom_sf"/>
</dbReference>
<evidence type="ECO:0000313" key="11">
    <source>
        <dbReference type="Proteomes" id="UP001652627"/>
    </source>
</evidence>
<keyword evidence="5" id="KW-0805">Transcription regulation</keyword>
<feature type="region of interest" description="Disordered" evidence="9">
    <location>
        <begin position="977"/>
        <end position="1003"/>
    </location>
</feature>
<feature type="compositionally biased region" description="Low complexity" evidence="9">
    <location>
        <begin position="1062"/>
        <end position="1084"/>
    </location>
</feature>
<keyword evidence="7" id="KW-0804">Transcription</keyword>
<dbReference type="PANTHER" id="PTHR11269">
    <property type="entry name" value="PERIOD CIRCADIAN PROTEIN"/>
    <property type="match status" value="1"/>
</dbReference>
<dbReference type="InterPro" id="IPR000014">
    <property type="entry name" value="PAS"/>
</dbReference>
<evidence type="ECO:0000256" key="5">
    <source>
        <dbReference type="ARBA" id="ARBA00023015"/>
    </source>
</evidence>
<evidence type="ECO:0000259" key="10">
    <source>
        <dbReference type="PROSITE" id="PS50112"/>
    </source>
</evidence>
<dbReference type="Proteomes" id="UP001652627">
    <property type="component" value="Chromosome 26"/>
</dbReference>
<dbReference type="GeneID" id="106496716"/>
<evidence type="ECO:0000256" key="1">
    <source>
        <dbReference type="ARBA" id="ARBA00004123"/>
    </source>
</evidence>
<evidence type="ECO:0000313" key="12">
    <source>
        <dbReference type="RefSeq" id="XP_067167298.1"/>
    </source>
</evidence>
<keyword evidence="4" id="KW-0677">Repeat</keyword>
<evidence type="ECO:0000256" key="3">
    <source>
        <dbReference type="ARBA" id="ARBA00022490"/>
    </source>
</evidence>
<feature type="region of interest" description="Disordered" evidence="9">
    <location>
        <begin position="1061"/>
        <end position="1133"/>
    </location>
</feature>
<dbReference type="PROSITE" id="PS50112">
    <property type="entry name" value="PAS"/>
    <property type="match status" value="1"/>
</dbReference>
<feature type="compositionally biased region" description="Low complexity" evidence="9">
    <location>
        <begin position="993"/>
        <end position="1003"/>
    </location>
</feature>
<proteinExistence type="predicted"/>
<feature type="compositionally biased region" description="Basic and acidic residues" evidence="9">
    <location>
        <begin position="1109"/>
        <end position="1123"/>
    </location>
</feature>
<dbReference type="SMART" id="SM00091">
    <property type="entry name" value="PAS"/>
    <property type="match status" value="2"/>
</dbReference>
<protein>
    <submittedName>
        <fullName evidence="12">Period circadian protein homolog 3 isoform X1</fullName>
    </submittedName>
</protein>
<gene>
    <name evidence="12" type="primary">PER3</name>
</gene>
<reference evidence="12" key="1">
    <citation type="submission" date="2025-08" db="UniProtKB">
        <authorList>
            <consortium name="RefSeq"/>
        </authorList>
    </citation>
    <scope>IDENTIFICATION</scope>
    <source>
        <tissue evidence="12">Blood</tissue>
    </source>
</reference>
<sequence length="1236" mass="136177">MNLNKLQGSSSEHSVNWSATATAGTGNDQKEAFNPANLGKQEDGHQEDAKMYCNTCMGTNSSRKQFNGPKSSGTDLCSHEPNGSSAGSFRRQSKVNRGQLNWSQSHRDMMMMMIQEMKRCLPEEKRSSSKPSTISALNYALQCVQQVQANSEFFQAANDRRVFQTDVITYSIDELVAVASEHTPKNTDTFVAVFSLLSGRIVHISDQAASILNCKKKLLASSRFVELLVPQDVSVFYTHTDQSHLPLWNIESQTASLYEYAQVKSFFCRIRSGKDQEQEMRCYPFRITPYLVHVCTSAHMDAESCCLALAEKIHSGYEAPRIPMEKRIFTTTHTPGCVFLEIDDRAVPLLGYLPQDLIGTSILMYLHPEDRPLMIAIHQKILKFAGQPPFEHSPIRFCTQNGDYVILDTSWSSFVNPWSRKVVFIIGRHKVRTSPLNEDVFAARSKEMSSVEKEIRELQGQIYKLLLQPVHSNVSSGYGSLGSNGSYEHYISIASSSDSNGNCAEEIQEPMTLQQVCADVNRIKSLGQQLYIASRSKLQNGNEQATSSEMLGGKRHTASCFLQALRSDSTEEPGNAFYDDSKKTPHVPSYQQINCVDSIIRYLESCSIPALKRKCKSTNTSSSSSEDDKQAQQSQNEVKALEVSSQTPVSADLEETLKEQAATGMVGAPLVDLTLTNKAPSVVSITSQCSYSSTIVHVPHPESEVTTMEDATVGSEHIELPPVNAQSLITVPEELKPVGLTKETLSAHTQKEEQNYVDKFRQKILLSPFRAYLQQGSRSNNGRSCGQGESPPKQMSPASCKKGKHGKFKRQKPQRQSSDSHSSSQNRNSLPCEKRTIQKQSFSPSEVSCLSLSSTNAFPPMGFPVYSDPLASFPAFSVGEELSLHSLKPEPMSSSQLCCEAQSFPAFSAPNIGAFMAVFFHSFPMYTQMPQSGFLPIPQYAYPSSLYPCTTLPPAPPPSVPSPVALNSVHQPFLASPAMSTEKQQEGHCDQAPLLSSSQSSSPLQLNLLQEELPKPTELPIRTDAKAHVEAKCDNDPEASGNSGSLCPSSEFTDLLLHEDSQSGTGSAASGSGSAVSSSLGSGSNETSDCGTAGSRKSSKYFASSDSSEASKEEKNQEAEEKGRSHKSKHESAWVMMDHTPEQVLMTYQMPNRIKEEVLKEDLEKLIVMQKQQPWFTEGQKKELAEVHSWIRTQTVPQQINTQGCITCDIREVSHEAAMADDHMEDKGKSPPLLQS</sequence>
<evidence type="ECO:0000256" key="4">
    <source>
        <dbReference type="ARBA" id="ARBA00022737"/>
    </source>
</evidence>
<feature type="region of interest" description="Disordered" evidence="9">
    <location>
        <begin position="776"/>
        <end position="839"/>
    </location>
</feature>
<evidence type="ECO:0000256" key="2">
    <source>
        <dbReference type="ARBA" id="ARBA00004496"/>
    </source>
</evidence>
<name>A0ABM4FQS8_9AVES</name>
<dbReference type="InterPro" id="IPR022728">
    <property type="entry name" value="Period_circadian-like_C"/>
</dbReference>
<dbReference type="Gene3D" id="3.30.450.20">
    <property type="entry name" value="PAS domain"/>
    <property type="match status" value="2"/>
</dbReference>
<feature type="compositionally biased region" description="Polar residues" evidence="9">
    <location>
        <begin position="631"/>
        <end position="649"/>
    </location>
</feature>
<keyword evidence="6" id="KW-0090">Biological rhythms</keyword>
<evidence type="ECO:0000256" key="9">
    <source>
        <dbReference type="SAM" id="MobiDB-lite"/>
    </source>
</evidence>
<dbReference type="InterPro" id="IPR057310">
    <property type="entry name" value="PER1-3_bHLH"/>
</dbReference>
<feature type="compositionally biased region" description="Basic residues" evidence="9">
    <location>
        <begin position="801"/>
        <end position="813"/>
    </location>
</feature>
<accession>A0ABM4FQS8</accession>
<feature type="region of interest" description="Disordered" evidence="9">
    <location>
        <begin position="617"/>
        <end position="649"/>
    </location>
</feature>
<dbReference type="RefSeq" id="XP_067167298.1">
    <property type="nucleotide sequence ID" value="XM_067311197.1"/>
</dbReference>
<keyword evidence="11" id="KW-1185">Reference proteome</keyword>
<keyword evidence="8" id="KW-0539">Nucleus</keyword>
<feature type="compositionally biased region" description="Low complexity" evidence="9">
    <location>
        <begin position="814"/>
        <end position="829"/>
    </location>
</feature>
<keyword evidence="3" id="KW-0963">Cytoplasm</keyword>
<feature type="region of interest" description="Disordered" evidence="9">
    <location>
        <begin position="63"/>
        <end position="98"/>
    </location>
</feature>
<dbReference type="Pfam" id="PF12114">
    <property type="entry name" value="Period_C"/>
    <property type="match status" value="1"/>
</dbReference>
<dbReference type="PANTHER" id="PTHR11269:SF13">
    <property type="entry name" value="PERIOD CIRCADIAN PROTEIN HOMOLOG 3"/>
    <property type="match status" value="1"/>
</dbReference>
<dbReference type="InterPro" id="IPR048814">
    <property type="entry name" value="Per1-3_PAS-A"/>
</dbReference>
<organism evidence="11 12">
    <name type="scientific">Apteryx mantelli</name>
    <name type="common">North Island brown kiwi</name>
    <dbReference type="NCBI Taxonomy" id="2696672"/>
    <lineage>
        <taxon>Eukaryota</taxon>
        <taxon>Metazoa</taxon>
        <taxon>Chordata</taxon>
        <taxon>Craniata</taxon>
        <taxon>Vertebrata</taxon>
        <taxon>Euteleostomi</taxon>
        <taxon>Archelosauria</taxon>
        <taxon>Archosauria</taxon>
        <taxon>Dinosauria</taxon>
        <taxon>Saurischia</taxon>
        <taxon>Theropoda</taxon>
        <taxon>Coelurosauria</taxon>
        <taxon>Aves</taxon>
        <taxon>Palaeognathae</taxon>
        <taxon>Apterygiformes</taxon>
        <taxon>Apterygidae</taxon>
        <taxon>Apteryx</taxon>
    </lineage>
</organism>
<dbReference type="SUPFAM" id="SSF55785">
    <property type="entry name" value="PYP-like sensor domain (PAS domain)"/>
    <property type="match status" value="1"/>
</dbReference>
<evidence type="ECO:0000256" key="6">
    <source>
        <dbReference type="ARBA" id="ARBA00023108"/>
    </source>
</evidence>
<feature type="compositionally biased region" description="Polar residues" evidence="9">
    <location>
        <begin position="63"/>
        <end position="87"/>
    </location>
</feature>
<dbReference type="Pfam" id="PF08447">
    <property type="entry name" value="PAS_3"/>
    <property type="match status" value="1"/>
</dbReference>
<feature type="region of interest" description="Disordered" evidence="9">
    <location>
        <begin position="21"/>
        <end position="45"/>
    </location>
</feature>